<keyword evidence="10 15" id="KW-0793">Thylakoid</keyword>
<evidence type="ECO:0000256" key="2">
    <source>
        <dbReference type="ARBA" id="ARBA00008367"/>
    </source>
</evidence>
<evidence type="ECO:0000256" key="14">
    <source>
        <dbReference type="ARBA" id="ARBA00038734"/>
    </source>
</evidence>
<protein>
    <recommendedName>
        <fullName evidence="3 15">Photosystem II reaction center protein Z</fullName>
        <shortName evidence="15">PSII-Z</shortName>
    </recommendedName>
</protein>
<evidence type="ECO:0000256" key="11">
    <source>
        <dbReference type="ARBA" id="ARBA00023136"/>
    </source>
</evidence>
<evidence type="ECO:0000256" key="5">
    <source>
        <dbReference type="ARBA" id="ARBA00022528"/>
    </source>
</evidence>
<reference evidence="18" key="1">
    <citation type="journal article" date="2013" name="J. Eukaryot. Microbiol.">
        <title>Tracing patterns of chloroplast evolution in euglenoids: contributions from Colacium vesiculosum and Strombomonas acuminata (Euglenophyta).</title>
        <authorList>
            <person name="Wiegert K.E."/>
            <person name="Bennett M.S."/>
            <person name="Triemer R.E."/>
        </authorList>
    </citation>
    <scope>NUCLEOTIDE SEQUENCE</scope>
</reference>
<evidence type="ECO:0000256" key="8">
    <source>
        <dbReference type="ARBA" id="ARBA00022692"/>
    </source>
</evidence>
<feature type="transmembrane region" description="Helical" evidence="17">
    <location>
        <begin position="39"/>
        <end position="62"/>
    </location>
</feature>
<evidence type="ECO:0000256" key="13">
    <source>
        <dbReference type="ARBA" id="ARBA00037496"/>
    </source>
</evidence>
<evidence type="ECO:0000256" key="1">
    <source>
        <dbReference type="ARBA" id="ARBA00004141"/>
    </source>
</evidence>
<comment type="function">
    <text evidence="13 15">May control the interaction of photosystem II (PSII) cores with the light-harvesting antenna, regulates electron flow through the 2 photosystem reaction centers. PSII is a light-driven water plastoquinone oxidoreductase, using light energy to abstract electrons from H(2)O, generating a proton gradient subsequently used for ATP formation.</text>
</comment>
<dbReference type="NCBIfam" id="TIGR03043">
    <property type="entry name" value="PS_II_psbZ"/>
    <property type="match status" value="1"/>
</dbReference>
<comment type="subunit">
    <text evidence="14 15">PSII is composed of 1 copy each of membrane proteins PsbA, PsbB, PsbC, PsbD, PsbE, PsbF, PsbH, PsbI, PsbJ, PsbK, PsbL, PsbM, PsbT, PsbY, PsbZ, Psb30/Ycf12, at least 3 peripheral proteins of the oxygen-evolving complex and a large number of cofactors. It forms dimeric complexes.</text>
</comment>
<evidence type="ECO:0000256" key="9">
    <source>
        <dbReference type="ARBA" id="ARBA00022989"/>
    </source>
</evidence>
<evidence type="ECO:0000256" key="15">
    <source>
        <dbReference type="HAMAP-Rule" id="MF_00644"/>
    </source>
</evidence>
<keyword evidence="8 15" id="KW-0812">Transmembrane</keyword>
<dbReference type="InterPro" id="IPR036512">
    <property type="entry name" value="PSII_PsbZ_sf"/>
</dbReference>
<accession>I6NJK1</accession>
<keyword evidence="4 15" id="KW-0674">Reaction center</keyword>
<evidence type="ECO:0000256" key="6">
    <source>
        <dbReference type="ARBA" id="ARBA00022531"/>
    </source>
</evidence>
<proteinExistence type="inferred from homology"/>
<keyword evidence="7 18" id="KW-0934">Plastid</keyword>
<dbReference type="GO" id="GO:0015979">
    <property type="term" value="P:photosynthesis"/>
    <property type="evidence" value="ECO:0007669"/>
    <property type="project" value="UniProtKB-UniRule"/>
</dbReference>
<evidence type="ECO:0000256" key="16">
    <source>
        <dbReference type="RuleBase" id="RU003472"/>
    </source>
</evidence>
<dbReference type="SUPFAM" id="SSF161055">
    <property type="entry name" value="PsbZ-like"/>
    <property type="match status" value="1"/>
</dbReference>
<keyword evidence="9 15" id="KW-1133">Transmembrane helix</keyword>
<dbReference type="GO" id="GO:0009539">
    <property type="term" value="C:photosystem II reaction center"/>
    <property type="evidence" value="ECO:0007669"/>
    <property type="project" value="InterPro"/>
</dbReference>
<dbReference type="Gene3D" id="1.10.287.740">
    <property type="entry name" value="Photosystem II PsbZ, reaction centre"/>
    <property type="match status" value="1"/>
</dbReference>
<keyword evidence="5 18" id="KW-0150">Chloroplast</keyword>
<sequence length="63" mass="6932">MLLLTFQASLLALIALSFLLIIAVPVVFALPNGWNENKNYILIGSAIWISLVLLVGTLNYFVI</sequence>
<dbReference type="Pfam" id="PF01737">
    <property type="entry name" value="Ycf9"/>
    <property type="match status" value="1"/>
</dbReference>
<keyword evidence="11 15" id="KW-0472">Membrane</keyword>
<dbReference type="GO" id="GO:0009535">
    <property type="term" value="C:chloroplast thylakoid membrane"/>
    <property type="evidence" value="ECO:0007669"/>
    <property type="project" value="UniProtKB-SubCell"/>
</dbReference>
<dbReference type="GO" id="GO:0042549">
    <property type="term" value="P:photosystem II stabilization"/>
    <property type="evidence" value="ECO:0007669"/>
    <property type="project" value="InterPro"/>
</dbReference>
<evidence type="ECO:0000313" key="18">
    <source>
        <dbReference type="EMBL" id="AEW12998.1"/>
    </source>
</evidence>
<evidence type="ECO:0000256" key="12">
    <source>
        <dbReference type="ARBA" id="ARBA00023276"/>
    </source>
</evidence>
<evidence type="ECO:0000256" key="4">
    <source>
        <dbReference type="ARBA" id="ARBA00022469"/>
    </source>
</evidence>
<dbReference type="HAMAP" id="MF_00644">
    <property type="entry name" value="PSII_PsbZ"/>
    <property type="match status" value="1"/>
</dbReference>
<geneLocation type="chloroplast" evidence="18"/>
<evidence type="ECO:0000256" key="7">
    <source>
        <dbReference type="ARBA" id="ARBA00022640"/>
    </source>
</evidence>
<keyword evidence="6 15" id="KW-0602">Photosynthesis</keyword>
<evidence type="ECO:0000256" key="10">
    <source>
        <dbReference type="ARBA" id="ARBA00023078"/>
    </source>
</evidence>
<gene>
    <name evidence="15 18" type="primary">psbZ</name>
</gene>
<dbReference type="InterPro" id="IPR002644">
    <property type="entry name" value="PSII_PsbZ"/>
</dbReference>
<name>I6NJK1_9EUGL</name>
<keyword evidence="12 15" id="KW-0604">Photosystem II</keyword>
<dbReference type="EMBL" id="JN674637">
    <property type="protein sequence ID" value="AEW12998.1"/>
    <property type="molecule type" value="Genomic_DNA"/>
</dbReference>
<evidence type="ECO:0000256" key="3">
    <source>
        <dbReference type="ARBA" id="ARBA00021665"/>
    </source>
</evidence>
<organism evidence="18">
    <name type="scientific">Strombomonas acuminata</name>
    <dbReference type="NCBI Taxonomy" id="201859"/>
    <lineage>
        <taxon>Eukaryota</taxon>
        <taxon>Discoba</taxon>
        <taxon>Euglenozoa</taxon>
        <taxon>Euglenida</taxon>
        <taxon>Spirocuta</taxon>
        <taxon>Euglenophyceae</taxon>
        <taxon>Euglenales</taxon>
        <taxon>Euglenaceae</taxon>
        <taxon>Strombomonas</taxon>
    </lineage>
</organism>
<dbReference type="PANTHER" id="PTHR34971:SF2">
    <property type="entry name" value="PHOTOSYSTEM II REACTION CENTER PROTEIN Z"/>
    <property type="match status" value="1"/>
</dbReference>
<comment type="subcellular location">
    <subcellularLocation>
        <location evidence="1">Membrane</location>
        <topology evidence="1">Multi-pass membrane protein</topology>
    </subcellularLocation>
    <subcellularLocation>
        <location evidence="15">Plastid</location>
        <location evidence="15">Chloroplast thylakoid membrane</location>
        <topology evidence="15">Multi-pass membrane protein</topology>
    </subcellularLocation>
</comment>
<comment type="similarity">
    <text evidence="2 15 16">Belongs to the PsbZ family.</text>
</comment>
<dbReference type="AlphaFoldDB" id="I6NJK1"/>
<dbReference type="PANTHER" id="PTHR34971">
    <property type="entry name" value="PHOTOSYSTEM II REACTION CENTER PROTEIN Z"/>
    <property type="match status" value="1"/>
</dbReference>
<evidence type="ECO:0000256" key="17">
    <source>
        <dbReference type="SAM" id="Phobius"/>
    </source>
</evidence>
<comment type="function">
    <text evidence="16">Controls the interaction of photosystem II (PSII) cores with the light-harvesting antenna, regulates electron flow through the 2 photosystem reaction centers. PSII is a light-driven water plastoquinone oxidoreductase, using light energy to abstract electrons from H(2)O, generating a proton gradient subsequently used for ATP formation.</text>
</comment>